<dbReference type="Proteomes" id="UP001162880">
    <property type="component" value="Unassembled WGS sequence"/>
</dbReference>
<reference evidence="1" key="1">
    <citation type="submission" date="2022-03" db="EMBL/GenBank/DDBJ databases">
        <title>Identification of a novel bacterium isolated from mangrove sediments.</title>
        <authorList>
            <person name="Pan X."/>
        </authorList>
    </citation>
    <scope>NUCLEOTIDE SEQUENCE</scope>
    <source>
        <strain evidence="1">B2580</strain>
    </source>
</reference>
<dbReference type="EMBL" id="JALHLE010000002">
    <property type="protein sequence ID" value="MCJ2177194.1"/>
    <property type="molecule type" value="Genomic_DNA"/>
</dbReference>
<keyword evidence="2" id="KW-1185">Reference proteome</keyword>
<sequence>MPIHIRDSGDSAGEGHELKLAYFDDGNVILHSHNPDTGEGQRIVIMEDQWRSLLRSLLDVYGKEKCCFYNGKGLCLDECPDEPPAPARQ</sequence>
<evidence type="ECO:0000313" key="2">
    <source>
        <dbReference type="Proteomes" id="UP001162880"/>
    </source>
</evidence>
<comment type="caution">
    <text evidence="1">The sequence shown here is derived from an EMBL/GenBank/DDBJ whole genome shotgun (WGS) entry which is preliminary data.</text>
</comment>
<protein>
    <submittedName>
        <fullName evidence="1">Uncharacterized protein</fullName>
    </submittedName>
</protein>
<dbReference type="RefSeq" id="WP_243989987.1">
    <property type="nucleotide sequence ID" value="NZ_JALHLE010000002.1"/>
</dbReference>
<organism evidence="1 2">
    <name type="scientific">Novosphingobium album</name>
    <name type="common">ex Hu et al. 2023</name>
    <dbReference type="NCBI Taxonomy" id="2930093"/>
    <lineage>
        <taxon>Bacteria</taxon>
        <taxon>Pseudomonadati</taxon>
        <taxon>Pseudomonadota</taxon>
        <taxon>Alphaproteobacteria</taxon>
        <taxon>Sphingomonadales</taxon>
        <taxon>Sphingomonadaceae</taxon>
        <taxon>Novosphingobium</taxon>
    </lineage>
</organism>
<proteinExistence type="predicted"/>
<gene>
    <name evidence="1" type="ORF">MTR64_01315</name>
</gene>
<accession>A0ABT0AXA9</accession>
<name>A0ABT0AXA9_9SPHN</name>
<evidence type="ECO:0000313" key="1">
    <source>
        <dbReference type="EMBL" id="MCJ2177194.1"/>
    </source>
</evidence>